<evidence type="ECO:0000313" key="7">
    <source>
        <dbReference type="EMBL" id="BDU70501.1"/>
    </source>
</evidence>
<dbReference type="InterPro" id="IPR020602">
    <property type="entry name" value="GTP_CycHdrlase_I_dom"/>
</dbReference>
<dbReference type="InterPro" id="IPR043133">
    <property type="entry name" value="GTP-CH-I_C/QueF"/>
</dbReference>
<evidence type="ECO:0000256" key="3">
    <source>
        <dbReference type="ARBA" id="ARBA00012715"/>
    </source>
</evidence>
<dbReference type="EMBL" id="AP027079">
    <property type="protein sequence ID" value="BDU70501.1"/>
    <property type="molecule type" value="Genomic_DNA"/>
</dbReference>
<dbReference type="InterPro" id="IPR001474">
    <property type="entry name" value="GTP_CycHdrlase_I"/>
</dbReference>
<gene>
    <name evidence="7" type="primary">folE</name>
    <name evidence="7" type="ORF">GETHOR_26020</name>
</gene>
<name>A0ABM8DTV1_9BACT</name>
<dbReference type="NCBIfam" id="NF006826">
    <property type="entry name" value="PRK09347.1-3"/>
    <property type="match status" value="1"/>
</dbReference>
<evidence type="ECO:0000256" key="5">
    <source>
        <dbReference type="ARBA" id="ARBA00022801"/>
    </source>
</evidence>
<dbReference type="RefSeq" id="WP_286354219.1">
    <property type="nucleotide sequence ID" value="NZ_AP027079.1"/>
</dbReference>
<keyword evidence="8" id="KW-1185">Reference proteome</keyword>
<keyword evidence="4" id="KW-0554">One-carbon metabolism</keyword>
<accession>A0ABM8DTV1</accession>
<proteinExistence type="predicted"/>
<dbReference type="Gene3D" id="3.30.1130.10">
    <property type="match status" value="1"/>
</dbReference>
<evidence type="ECO:0000256" key="2">
    <source>
        <dbReference type="ARBA" id="ARBA00005080"/>
    </source>
</evidence>
<comment type="pathway">
    <text evidence="2">Cofactor biosynthesis; 7,8-dihydroneopterin triphosphate biosynthesis; 7,8-dihydroneopterin triphosphate from GTP: step 1/1.</text>
</comment>
<dbReference type="Pfam" id="PF01227">
    <property type="entry name" value="GTP_cyclohydroI"/>
    <property type="match status" value="1"/>
</dbReference>
<evidence type="ECO:0000313" key="8">
    <source>
        <dbReference type="Proteomes" id="UP001242010"/>
    </source>
</evidence>
<keyword evidence="5" id="KW-0378">Hydrolase</keyword>
<dbReference type="PANTHER" id="PTHR11109">
    <property type="entry name" value="GTP CYCLOHYDROLASE I"/>
    <property type="match status" value="1"/>
</dbReference>
<comment type="catalytic activity">
    <reaction evidence="1">
        <text>GTP + H2O = 7,8-dihydroneopterin 3'-triphosphate + formate + H(+)</text>
        <dbReference type="Rhea" id="RHEA:17473"/>
        <dbReference type="ChEBI" id="CHEBI:15377"/>
        <dbReference type="ChEBI" id="CHEBI:15378"/>
        <dbReference type="ChEBI" id="CHEBI:15740"/>
        <dbReference type="ChEBI" id="CHEBI:37565"/>
        <dbReference type="ChEBI" id="CHEBI:58462"/>
        <dbReference type="EC" id="3.5.4.16"/>
    </reaction>
</comment>
<dbReference type="SUPFAM" id="SSF55620">
    <property type="entry name" value="Tetrahydrobiopterin biosynthesis enzymes-like"/>
    <property type="match status" value="1"/>
</dbReference>
<reference evidence="8" key="1">
    <citation type="journal article" date="2023" name="Int. J. Syst. Evol. Microbiol.">
        <title>Mesoterricola silvestris gen. nov., sp. nov., Mesoterricola sediminis sp. nov., Geothrix oryzae sp. nov., Geothrix edaphica sp. nov., Geothrix rubra sp. nov., and Geothrix limicola sp. nov., six novel members of Acidobacteriota isolated from soils.</title>
        <authorList>
            <person name="Itoh H."/>
            <person name="Sugisawa Y."/>
            <person name="Mise K."/>
            <person name="Xu Z."/>
            <person name="Kuniyasu M."/>
            <person name="Ushijima N."/>
            <person name="Kawano K."/>
            <person name="Kobayashi E."/>
            <person name="Shiratori Y."/>
            <person name="Masuda Y."/>
            <person name="Senoo K."/>
        </authorList>
    </citation>
    <scope>NUCLEOTIDE SEQUENCE [LARGE SCALE GENOMIC DNA]</scope>
    <source>
        <strain evidence="8">Red222</strain>
    </source>
</reference>
<feature type="domain" description="GTP cyclohydrolase I" evidence="6">
    <location>
        <begin position="20"/>
        <end position="186"/>
    </location>
</feature>
<evidence type="ECO:0000256" key="1">
    <source>
        <dbReference type="ARBA" id="ARBA00001052"/>
    </source>
</evidence>
<dbReference type="PANTHER" id="PTHR11109:SF7">
    <property type="entry name" value="GTP CYCLOHYDROLASE 1"/>
    <property type="match status" value="1"/>
</dbReference>
<dbReference type="EC" id="3.5.4.16" evidence="3"/>
<sequence length="192" mass="20841">MPDPMPSDLMPPSFDRAAAEAAVRALLRSFGQDADAPELKDTPARVAEFWTERLAGYGIDLATELKPLPGDLSPVPVILERIPFVSTCEHHLAPFEGHATIGYLPGAGGTVGLSKLVRVVQAYAWRLQVQERMAQQIADALRTHLRPAAWGVQLVAVHTCMGHRGVKTPGVPVRTTLMGGAWEQQPPVPFRL</sequence>
<organism evidence="7 8">
    <name type="scientific">Geothrix oryzae</name>
    <dbReference type="NCBI Taxonomy" id="2927975"/>
    <lineage>
        <taxon>Bacteria</taxon>
        <taxon>Pseudomonadati</taxon>
        <taxon>Acidobacteriota</taxon>
        <taxon>Holophagae</taxon>
        <taxon>Holophagales</taxon>
        <taxon>Holophagaceae</taxon>
        <taxon>Geothrix</taxon>
    </lineage>
</organism>
<protein>
    <recommendedName>
        <fullName evidence="3">GTP cyclohydrolase I</fullName>
        <ecNumber evidence="3">3.5.4.16</ecNumber>
    </recommendedName>
</protein>
<dbReference type="Gene3D" id="1.10.286.10">
    <property type="match status" value="1"/>
</dbReference>
<evidence type="ECO:0000256" key="4">
    <source>
        <dbReference type="ARBA" id="ARBA00022563"/>
    </source>
</evidence>
<dbReference type="Proteomes" id="UP001242010">
    <property type="component" value="Chromosome"/>
</dbReference>
<dbReference type="InterPro" id="IPR043134">
    <property type="entry name" value="GTP-CH-I_N"/>
</dbReference>
<evidence type="ECO:0000259" key="6">
    <source>
        <dbReference type="Pfam" id="PF01227"/>
    </source>
</evidence>